<sequence length="236" mass="26702">MPTAGLLWVNSRITSTEFSKSDFNTWYNTEHVPDVIAASKTVKTAFRYNSQNPTDTHPYLALYFVGDVNFLGSKEYKVIPGTSEKYFPGKNCMEVGEFDTRWYEWVDGFEKKGVKSGQAPLIISAALTPKPGTDADFDAWYKDEHYRTLSEVPGYVRTRRYVLKNACNAASLENPRDPPRYLALHEFDAEVLPVEELQKTAQTEWAKRTMGGLVGEEVMVFKLAESWGGGEMEAKI</sequence>
<evidence type="ECO:0000313" key="2">
    <source>
        <dbReference type="Proteomes" id="UP000824998"/>
    </source>
</evidence>
<evidence type="ECO:0000313" key="1">
    <source>
        <dbReference type="EMBL" id="KAG9230629.1"/>
    </source>
</evidence>
<keyword evidence="2" id="KW-1185">Reference proteome</keyword>
<accession>A0A9P7YBG1</accession>
<name>A0A9P7YBG1_9HELO</name>
<reference evidence="1" key="1">
    <citation type="journal article" date="2021" name="IMA Fungus">
        <title>Genomic characterization of three marine fungi, including Emericellopsis atlantica sp. nov. with signatures of a generalist lifestyle and marine biomass degradation.</title>
        <authorList>
            <person name="Hagestad O.C."/>
            <person name="Hou L."/>
            <person name="Andersen J.H."/>
            <person name="Hansen E.H."/>
            <person name="Altermark B."/>
            <person name="Li C."/>
            <person name="Kuhnert E."/>
            <person name="Cox R.J."/>
            <person name="Crous P.W."/>
            <person name="Spatafora J.W."/>
            <person name="Lail K."/>
            <person name="Amirebrahimi M."/>
            <person name="Lipzen A."/>
            <person name="Pangilinan J."/>
            <person name="Andreopoulos W."/>
            <person name="Hayes R.D."/>
            <person name="Ng V."/>
            <person name="Grigoriev I.V."/>
            <person name="Jackson S.A."/>
            <person name="Sutton T.D.S."/>
            <person name="Dobson A.D.W."/>
            <person name="Rama T."/>
        </authorList>
    </citation>
    <scope>NUCLEOTIDE SEQUENCE</scope>
    <source>
        <strain evidence="1">TRa018bII</strain>
    </source>
</reference>
<dbReference type="OrthoDB" id="2851338at2759"/>
<dbReference type="SUPFAM" id="SSF54909">
    <property type="entry name" value="Dimeric alpha+beta barrel"/>
    <property type="match status" value="1"/>
</dbReference>
<dbReference type="Proteomes" id="UP000824998">
    <property type="component" value="Unassembled WGS sequence"/>
</dbReference>
<protein>
    <submittedName>
        <fullName evidence="1">Uncharacterized protein</fullName>
    </submittedName>
</protein>
<dbReference type="AlphaFoldDB" id="A0A9P7YBG1"/>
<comment type="caution">
    <text evidence="1">The sequence shown here is derived from an EMBL/GenBank/DDBJ whole genome shotgun (WGS) entry which is preliminary data.</text>
</comment>
<dbReference type="EMBL" id="MU251656">
    <property type="protein sequence ID" value="KAG9230629.1"/>
    <property type="molecule type" value="Genomic_DNA"/>
</dbReference>
<dbReference type="InterPro" id="IPR011008">
    <property type="entry name" value="Dimeric_a/b-barrel"/>
</dbReference>
<organism evidence="1 2">
    <name type="scientific">Amylocarpus encephaloides</name>
    <dbReference type="NCBI Taxonomy" id="45428"/>
    <lineage>
        <taxon>Eukaryota</taxon>
        <taxon>Fungi</taxon>
        <taxon>Dikarya</taxon>
        <taxon>Ascomycota</taxon>
        <taxon>Pezizomycotina</taxon>
        <taxon>Leotiomycetes</taxon>
        <taxon>Helotiales</taxon>
        <taxon>Helotiales incertae sedis</taxon>
        <taxon>Amylocarpus</taxon>
    </lineage>
</organism>
<proteinExistence type="predicted"/>
<gene>
    <name evidence="1" type="ORF">BJ875DRAFT_431265</name>
</gene>